<evidence type="ECO:0000256" key="8">
    <source>
        <dbReference type="ARBA" id="ARBA00022660"/>
    </source>
</evidence>
<dbReference type="InterPro" id="IPR036927">
    <property type="entry name" value="Cyt_c_oxase-like_su1_sf"/>
</dbReference>
<dbReference type="EC" id="7.1.1.9" evidence="4"/>
<evidence type="ECO:0000256" key="1">
    <source>
        <dbReference type="ARBA" id="ARBA00004651"/>
    </source>
</evidence>
<dbReference type="Gene3D" id="1.20.210.10">
    <property type="entry name" value="Cytochrome c oxidase-like, subunit I domain"/>
    <property type="match status" value="1"/>
</dbReference>
<feature type="region of interest" description="Disordered" evidence="19">
    <location>
        <begin position="1"/>
        <end position="26"/>
    </location>
</feature>
<evidence type="ECO:0000256" key="15">
    <source>
        <dbReference type="ARBA" id="ARBA00023008"/>
    </source>
</evidence>
<feature type="transmembrane region" description="Helical" evidence="20">
    <location>
        <begin position="91"/>
        <end position="115"/>
    </location>
</feature>
<keyword evidence="6" id="KW-1003">Cell membrane</keyword>
<evidence type="ECO:0000256" key="7">
    <source>
        <dbReference type="ARBA" id="ARBA00022617"/>
    </source>
</evidence>
<evidence type="ECO:0000313" key="22">
    <source>
        <dbReference type="EMBL" id="MFC7332505.1"/>
    </source>
</evidence>
<dbReference type="InterPro" id="IPR023615">
    <property type="entry name" value="Cyt_c_Oxase_su1_BS"/>
</dbReference>
<dbReference type="SUPFAM" id="SSF81452">
    <property type="entry name" value="Cytochrome c oxidase subunit III-like"/>
    <property type="match status" value="1"/>
</dbReference>
<feature type="transmembrane region" description="Helical" evidence="20">
    <location>
        <begin position="622"/>
        <end position="638"/>
    </location>
</feature>
<keyword evidence="10" id="KW-0479">Metal-binding</keyword>
<dbReference type="PANTHER" id="PTHR10422:SF35">
    <property type="entry name" value="CYTOCHROME BO(3) UBIQUINOL OXIDASE SUBUNIT 1"/>
    <property type="match status" value="1"/>
</dbReference>
<evidence type="ECO:0000256" key="19">
    <source>
        <dbReference type="SAM" id="MobiDB-lite"/>
    </source>
</evidence>
<dbReference type="InterPro" id="IPR035973">
    <property type="entry name" value="Cyt_c_oxidase_su3-like_sf"/>
</dbReference>
<evidence type="ECO:0000256" key="3">
    <source>
        <dbReference type="ARBA" id="ARBA00009578"/>
    </source>
</evidence>
<feature type="transmembrane region" description="Helical" evidence="20">
    <location>
        <begin position="406"/>
        <end position="428"/>
    </location>
</feature>
<dbReference type="PROSITE" id="PS50855">
    <property type="entry name" value="COX1"/>
    <property type="match status" value="1"/>
</dbReference>
<feature type="transmembrane region" description="Helical" evidence="20">
    <location>
        <begin position="482"/>
        <end position="503"/>
    </location>
</feature>
<reference evidence="23" key="1">
    <citation type="journal article" date="2019" name="Int. J. Syst. Evol. Microbiol.">
        <title>The Global Catalogue of Microorganisms (GCM) 10K type strain sequencing project: providing services to taxonomists for standard genome sequencing and annotation.</title>
        <authorList>
            <consortium name="The Broad Institute Genomics Platform"/>
            <consortium name="The Broad Institute Genome Sequencing Center for Infectious Disease"/>
            <person name="Wu L."/>
            <person name="Ma J."/>
        </authorList>
    </citation>
    <scope>NUCLEOTIDE SEQUENCE [LARGE SCALE GENOMIC DNA]</scope>
    <source>
        <strain evidence="23">CGMCC 1.16275</strain>
    </source>
</reference>
<feature type="transmembrane region" description="Helical" evidence="20">
    <location>
        <begin position="275"/>
        <end position="294"/>
    </location>
</feature>
<feature type="transmembrane region" description="Helical" evidence="20">
    <location>
        <begin position="370"/>
        <end position="394"/>
    </location>
</feature>
<keyword evidence="11" id="KW-1278">Translocase</keyword>
<comment type="pathway">
    <text evidence="2">Energy metabolism; oxidative phosphorylation.</text>
</comment>
<evidence type="ECO:0000256" key="11">
    <source>
        <dbReference type="ARBA" id="ARBA00022967"/>
    </source>
</evidence>
<feature type="transmembrane region" description="Helical" evidence="20">
    <location>
        <begin position="333"/>
        <end position="358"/>
    </location>
</feature>
<dbReference type="RefSeq" id="WP_377356953.1">
    <property type="nucleotide sequence ID" value="NZ_JBHTCM010000006.1"/>
</dbReference>
<proteinExistence type="inferred from homology"/>
<keyword evidence="15" id="KW-0186">Copper</keyword>
<comment type="catalytic activity">
    <reaction evidence="17">
        <text>4 Fe(II)-[cytochrome c] + O2 + 8 H(+)(in) = 4 Fe(III)-[cytochrome c] + 2 H2O + 4 H(+)(out)</text>
        <dbReference type="Rhea" id="RHEA:11436"/>
        <dbReference type="Rhea" id="RHEA-COMP:10350"/>
        <dbReference type="Rhea" id="RHEA-COMP:14399"/>
        <dbReference type="ChEBI" id="CHEBI:15377"/>
        <dbReference type="ChEBI" id="CHEBI:15378"/>
        <dbReference type="ChEBI" id="CHEBI:15379"/>
        <dbReference type="ChEBI" id="CHEBI:29033"/>
        <dbReference type="ChEBI" id="CHEBI:29034"/>
        <dbReference type="EC" id="7.1.1.9"/>
    </reaction>
</comment>
<evidence type="ECO:0000259" key="21">
    <source>
        <dbReference type="PROSITE" id="PS50855"/>
    </source>
</evidence>
<dbReference type="SUPFAM" id="SSF81442">
    <property type="entry name" value="Cytochrome c oxidase subunit I-like"/>
    <property type="match status" value="1"/>
</dbReference>
<evidence type="ECO:0000256" key="17">
    <source>
        <dbReference type="ARBA" id="ARBA00047816"/>
    </source>
</evidence>
<feature type="transmembrane region" description="Helical" evidence="20">
    <location>
        <begin position="669"/>
        <end position="694"/>
    </location>
</feature>
<keyword evidence="16 20" id="KW-0472">Membrane</keyword>
<keyword evidence="5 18" id="KW-0813">Transport</keyword>
<evidence type="ECO:0000256" key="5">
    <source>
        <dbReference type="ARBA" id="ARBA00022448"/>
    </source>
</evidence>
<evidence type="ECO:0000256" key="14">
    <source>
        <dbReference type="ARBA" id="ARBA00023004"/>
    </source>
</evidence>
<evidence type="ECO:0000256" key="2">
    <source>
        <dbReference type="ARBA" id="ARBA00004673"/>
    </source>
</evidence>
<comment type="subcellular location">
    <subcellularLocation>
        <location evidence="1">Cell membrane</location>
        <topology evidence="1">Multi-pass membrane protein</topology>
    </subcellularLocation>
</comment>
<feature type="transmembrane region" description="Helical" evidence="20">
    <location>
        <begin position="301"/>
        <end position="321"/>
    </location>
</feature>
<dbReference type="PROSITE" id="PS00077">
    <property type="entry name" value="COX1_CUB"/>
    <property type="match status" value="1"/>
</dbReference>
<evidence type="ECO:0000313" key="23">
    <source>
        <dbReference type="Proteomes" id="UP001596456"/>
    </source>
</evidence>
<feature type="transmembrane region" description="Helical" evidence="20">
    <location>
        <begin position="831"/>
        <end position="852"/>
    </location>
</feature>
<keyword evidence="14" id="KW-0408">Iron</keyword>
<dbReference type="Proteomes" id="UP001596456">
    <property type="component" value="Unassembled WGS sequence"/>
</dbReference>
<feature type="transmembrane region" description="Helical" evidence="20">
    <location>
        <begin position="785"/>
        <end position="810"/>
    </location>
</feature>
<sequence>MSPPPPADPARRDLPDPPATAPQPAAAMEAAWAAPRGWRALSEVNNTFIGQGYVAMGLVFLVLGGLLAVLIRVQLAVPGNDFLTGEKYNQVFTMHGTTMMFLFAVPVMEAVATFILPQQLGARDLPFPRLSAYGFWCYAIGGLISFGSIFFWVAPNSGWFLYPPLSAQFSEGINNDFWLLGIGFIEISAIAFTVEVTVGVMKTRAPGMSLDRMPVYAWYMLVTALMIGFGFPPLILGDVLLEMERLAGWPFFDATRGGDPVLWQHLFWLFGHPEVYIIFLPAAGLVSTMLPTFARVPLAGYSWIVLAAIATGFLSFGLWVHHMYATGIPHLSLSFFSAASLAVAIPSGIQVFAWIATIWSGRPVLRVPMLYILGFLFIFVLGGLTGVMVAVVPFDWQVHDTYFVVAHLHYVLFGGMVFPLFGALYYFMPLASGRMMSERLGTVAFWLIFIGFNVTFFTMHITGLLGMPRRVYTYPAGFGWDLLNLISSLGTVVLTAGIGVLLYDLASHFFTGRKAGRDPWQAGTLEWATGTPALKSAFPSLPHVAGRYPLWNDPDLPRRIAAREGLLATAPDRRRETLRTSSVDAHPEQVLRLPGPDFRPLLAAVATAAVFILLIFKLYVLVALSAVAMLALLLVWAWDNEALPEGEDGRDVGGGLVLPYRILGPASHAWWAAVTMVLVDGSAYAALVFGYFYLWTVSPAWPPEGGTQTVPLAAAAWEWALAAALAAAAMGALSWLGVRADRLGLRRGLVGLKAAAALAGLGAAATLVGALRASGLDPAASAYGAVVWMMLLFPVFHLLVAAVMQGLTAVKAAVRPRGLGWSLTAEATMVWSVWSAAQTLFSLGVVLAAPAWL</sequence>
<evidence type="ECO:0000256" key="6">
    <source>
        <dbReference type="ARBA" id="ARBA00022475"/>
    </source>
</evidence>
<name>A0ABW2KU56_9PROT</name>
<dbReference type="PRINTS" id="PR01165">
    <property type="entry name" value="CYCOXIDASEI"/>
</dbReference>
<feature type="transmembrane region" description="Helical" evidence="20">
    <location>
        <begin position="213"/>
        <end position="236"/>
    </location>
</feature>
<evidence type="ECO:0000256" key="9">
    <source>
        <dbReference type="ARBA" id="ARBA00022692"/>
    </source>
</evidence>
<keyword evidence="23" id="KW-1185">Reference proteome</keyword>
<organism evidence="22 23">
    <name type="scientific">Rhodocista pekingensis</name>
    <dbReference type="NCBI Taxonomy" id="201185"/>
    <lineage>
        <taxon>Bacteria</taxon>
        <taxon>Pseudomonadati</taxon>
        <taxon>Pseudomonadota</taxon>
        <taxon>Alphaproteobacteria</taxon>
        <taxon>Rhodospirillales</taxon>
        <taxon>Azospirillaceae</taxon>
        <taxon>Rhodocista</taxon>
    </lineage>
</organism>
<dbReference type="InterPro" id="IPR014241">
    <property type="entry name" value="Cyt_c_oxidase_su1_bac"/>
</dbReference>
<evidence type="ECO:0000256" key="12">
    <source>
        <dbReference type="ARBA" id="ARBA00022982"/>
    </source>
</evidence>
<evidence type="ECO:0000256" key="18">
    <source>
        <dbReference type="RuleBase" id="RU000370"/>
    </source>
</evidence>
<comment type="caution">
    <text evidence="22">The sequence shown here is derived from an EMBL/GenBank/DDBJ whole genome shotgun (WGS) entry which is preliminary data.</text>
</comment>
<evidence type="ECO:0000256" key="4">
    <source>
        <dbReference type="ARBA" id="ARBA00012949"/>
    </source>
</evidence>
<gene>
    <name evidence="22" type="primary">ctaD</name>
    <name evidence="22" type="ORF">ACFQPS_04970</name>
</gene>
<feature type="transmembrane region" description="Helical" evidence="20">
    <location>
        <begin position="177"/>
        <end position="201"/>
    </location>
</feature>
<keyword evidence="8 18" id="KW-0679">Respiratory chain</keyword>
<comment type="similarity">
    <text evidence="3 18">Belongs to the heme-copper respiratory oxidase family.</text>
</comment>
<protein>
    <recommendedName>
        <fullName evidence="4">cytochrome-c oxidase</fullName>
        <ecNumber evidence="4">7.1.1.9</ecNumber>
    </recommendedName>
</protein>
<dbReference type="Pfam" id="PF00115">
    <property type="entry name" value="COX1"/>
    <property type="match status" value="1"/>
</dbReference>
<dbReference type="InterPro" id="IPR000883">
    <property type="entry name" value="Cyt_C_Oxase_1"/>
</dbReference>
<feature type="transmembrane region" description="Helical" evidence="20">
    <location>
        <begin position="135"/>
        <end position="154"/>
    </location>
</feature>
<feature type="transmembrane region" description="Helical" evidence="20">
    <location>
        <begin position="750"/>
        <end position="773"/>
    </location>
</feature>
<dbReference type="InterPro" id="IPR023616">
    <property type="entry name" value="Cyt_c_oxase-like_su1_dom"/>
</dbReference>
<evidence type="ECO:0000256" key="16">
    <source>
        <dbReference type="ARBA" id="ARBA00023136"/>
    </source>
</evidence>
<feature type="transmembrane region" description="Helical" evidence="20">
    <location>
        <begin position="714"/>
        <end position="738"/>
    </location>
</feature>
<evidence type="ECO:0000256" key="10">
    <source>
        <dbReference type="ARBA" id="ARBA00022723"/>
    </source>
</evidence>
<keyword evidence="9 18" id="KW-0812">Transmembrane</keyword>
<keyword evidence="13 20" id="KW-1133">Transmembrane helix</keyword>
<dbReference type="NCBIfam" id="TIGR02891">
    <property type="entry name" value="CtaD_CoxA"/>
    <property type="match status" value="1"/>
</dbReference>
<keyword evidence="7 18" id="KW-0349">Heme</keyword>
<feature type="domain" description="Cytochrome oxidase subunit I profile" evidence="21">
    <location>
        <begin position="32"/>
        <end position="545"/>
    </location>
</feature>
<feature type="transmembrane region" description="Helical" evidence="20">
    <location>
        <begin position="440"/>
        <end position="462"/>
    </location>
</feature>
<accession>A0ABW2KU56</accession>
<feature type="transmembrane region" description="Helical" evidence="20">
    <location>
        <begin position="48"/>
        <end position="71"/>
    </location>
</feature>
<keyword evidence="12 18" id="KW-0249">Electron transport</keyword>
<evidence type="ECO:0000256" key="13">
    <source>
        <dbReference type="ARBA" id="ARBA00022989"/>
    </source>
</evidence>
<dbReference type="EMBL" id="JBHTCM010000006">
    <property type="protein sequence ID" value="MFC7332505.1"/>
    <property type="molecule type" value="Genomic_DNA"/>
</dbReference>
<evidence type="ECO:0000256" key="20">
    <source>
        <dbReference type="SAM" id="Phobius"/>
    </source>
</evidence>
<dbReference type="PANTHER" id="PTHR10422">
    <property type="entry name" value="CYTOCHROME C OXIDASE SUBUNIT 1"/>
    <property type="match status" value="1"/>
</dbReference>